<evidence type="ECO:0000313" key="3">
    <source>
        <dbReference type="EMBL" id="KAG5577103.1"/>
    </source>
</evidence>
<accession>A0A9J5WPI0</accession>
<feature type="region of interest" description="Disordered" evidence="1">
    <location>
        <begin position="362"/>
        <end position="403"/>
    </location>
</feature>
<feature type="compositionally biased region" description="Basic and acidic residues" evidence="1">
    <location>
        <begin position="18"/>
        <end position="27"/>
    </location>
</feature>
<dbReference type="Proteomes" id="UP000824120">
    <property type="component" value="Chromosome 11"/>
</dbReference>
<dbReference type="Pfam" id="PF20167">
    <property type="entry name" value="Transposase_32"/>
    <property type="match status" value="1"/>
</dbReference>
<gene>
    <name evidence="3" type="ORF">H5410_057237</name>
</gene>
<organism evidence="3 4">
    <name type="scientific">Solanum commersonii</name>
    <name type="common">Commerson's wild potato</name>
    <name type="synonym">Commerson's nightshade</name>
    <dbReference type="NCBI Taxonomy" id="4109"/>
    <lineage>
        <taxon>Eukaryota</taxon>
        <taxon>Viridiplantae</taxon>
        <taxon>Streptophyta</taxon>
        <taxon>Embryophyta</taxon>
        <taxon>Tracheophyta</taxon>
        <taxon>Spermatophyta</taxon>
        <taxon>Magnoliopsida</taxon>
        <taxon>eudicotyledons</taxon>
        <taxon>Gunneridae</taxon>
        <taxon>Pentapetalae</taxon>
        <taxon>asterids</taxon>
        <taxon>lamiids</taxon>
        <taxon>Solanales</taxon>
        <taxon>Solanaceae</taxon>
        <taxon>Solanoideae</taxon>
        <taxon>Solaneae</taxon>
        <taxon>Solanum</taxon>
    </lineage>
</organism>
<proteinExistence type="predicted"/>
<keyword evidence="4" id="KW-1185">Reference proteome</keyword>
<dbReference type="InterPro" id="IPR046796">
    <property type="entry name" value="Transposase_32_dom"/>
</dbReference>
<evidence type="ECO:0000256" key="1">
    <source>
        <dbReference type="SAM" id="MobiDB-lite"/>
    </source>
</evidence>
<dbReference type="AlphaFoldDB" id="A0A9J5WPI0"/>
<reference evidence="3 4" key="1">
    <citation type="submission" date="2020-09" db="EMBL/GenBank/DDBJ databases">
        <title>De no assembly of potato wild relative species, Solanum commersonii.</title>
        <authorList>
            <person name="Cho K."/>
        </authorList>
    </citation>
    <scope>NUCLEOTIDE SEQUENCE [LARGE SCALE GENOMIC DNA]</scope>
    <source>
        <strain evidence="3">LZ3.2</strain>
        <tissue evidence="3">Leaf</tissue>
    </source>
</reference>
<dbReference type="OrthoDB" id="1329144at2759"/>
<evidence type="ECO:0000313" key="4">
    <source>
        <dbReference type="Proteomes" id="UP000824120"/>
    </source>
</evidence>
<dbReference type="PANTHER" id="PTHR33180:SF31">
    <property type="entry name" value="POLYPROTEIN PROTEIN"/>
    <property type="match status" value="1"/>
</dbReference>
<feature type="domain" description="Putative plant transposon protein" evidence="2">
    <location>
        <begin position="68"/>
        <end position="219"/>
    </location>
</feature>
<sequence>MARTNLNMPPHKRARGIVIKERGENPPKKGRTKPPTGGDGLRTILEEKLLSIEGLEGKYSGVRDTIYFHRFEQFTRPRGLYIPSWVRAFYTVYGDLVLKSMKKANELRPIKSVMVRGNEVECNSEYINTVLNMGLGAIMAYEGLSVTQSLDDLKGWLAPLISDTTPSTIIPSQNESILRYPKAACLGSIISQRSINLGLLIEQEMSIRAKQIQTSLPFPAPGASTSSQPAKITLAMILKMGYLSQSANVRATRLEVVVPWMIESSLLGALIPLQTSISSLTTIVQACKSRQGETSEVTTLKVEVEDLRNNIPSATTRDVHRDGTTADELVTKTDEEQIEVHDAEVCDDHLEDAMFETARQTSLRDTTMGGSSGAGTFEVTPGTDAQVSITTPSTDSPIDGSTV</sequence>
<feature type="region of interest" description="Disordered" evidence="1">
    <location>
        <begin position="1"/>
        <end position="39"/>
    </location>
</feature>
<dbReference type="EMBL" id="JACXVP010000011">
    <property type="protein sequence ID" value="KAG5577103.1"/>
    <property type="molecule type" value="Genomic_DNA"/>
</dbReference>
<protein>
    <recommendedName>
        <fullName evidence="2">Putative plant transposon protein domain-containing protein</fullName>
    </recommendedName>
</protein>
<name>A0A9J5WPI0_SOLCO</name>
<feature type="compositionally biased region" description="Polar residues" evidence="1">
    <location>
        <begin position="383"/>
        <end position="403"/>
    </location>
</feature>
<comment type="caution">
    <text evidence="3">The sequence shown here is derived from an EMBL/GenBank/DDBJ whole genome shotgun (WGS) entry which is preliminary data.</text>
</comment>
<dbReference type="PANTHER" id="PTHR33180">
    <property type="entry name" value="PHOTOSYSTEM II CP43 REACTION CENTER PROTEIN"/>
    <property type="match status" value="1"/>
</dbReference>
<evidence type="ECO:0000259" key="2">
    <source>
        <dbReference type="Pfam" id="PF20167"/>
    </source>
</evidence>